<accession>A0A562RWT3</accession>
<dbReference type="RefSeq" id="WP_018641335.1">
    <property type="nucleotide sequence ID" value="NZ_VLLA01000004.1"/>
</dbReference>
<evidence type="ECO:0000313" key="2">
    <source>
        <dbReference type="EMBL" id="TWI72924.1"/>
    </source>
</evidence>
<gene>
    <name evidence="2" type="ORF">IQ16_02503</name>
</gene>
<dbReference type="AlphaFoldDB" id="A0A562RWT3"/>
<name>A0A562RWT3_9BRAD</name>
<comment type="caution">
    <text evidence="2">The sequence shown here is derived from an EMBL/GenBank/DDBJ whole genome shotgun (WGS) entry which is preliminary data.</text>
</comment>
<keyword evidence="3" id="KW-1185">Reference proteome</keyword>
<evidence type="ECO:0000256" key="1">
    <source>
        <dbReference type="SAM" id="MobiDB-lite"/>
    </source>
</evidence>
<proteinExistence type="predicted"/>
<reference evidence="2 3" key="1">
    <citation type="journal article" date="2015" name="Stand. Genomic Sci.">
        <title>Genomic Encyclopedia of Bacterial and Archaeal Type Strains, Phase III: the genomes of soil and plant-associated and newly described type strains.</title>
        <authorList>
            <person name="Whitman W.B."/>
            <person name="Woyke T."/>
            <person name="Klenk H.P."/>
            <person name="Zhou Y."/>
            <person name="Lilburn T.G."/>
            <person name="Beck B.J."/>
            <person name="De Vos P."/>
            <person name="Vandamme P."/>
            <person name="Eisen J.A."/>
            <person name="Garrity G."/>
            <person name="Hugenholtz P."/>
            <person name="Kyrpides N.C."/>
        </authorList>
    </citation>
    <scope>NUCLEOTIDE SEQUENCE [LARGE SCALE GENOMIC DNA]</scope>
    <source>
        <strain evidence="2 3">CGMCC 1.10948</strain>
    </source>
</reference>
<dbReference type="InterPro" id="IPR021735">
    <property type="entry name" value="DUF3306"/>
</dbReference>
<evidence type="ECO:0000313" key="3">
    <source>
        <dbReference type="Proteomes" id="UP000316291"/>
    </source>
</evidence>
<dbReference type="OrthoDB" id="8100830at2"/>
<dbReference type="Proteomes" id="UP000316291">
    <property type="component" value="Unassembled WGS sequence"/>
</dbReference>
<dbReference type="Pfam" id="PF11748">
    <property type="entry name" value="DUF3306"/>
    <property type="match status" value="1"/>
</dbReference>
<organism evidence="2 3">
    <name type="scientific">Bradyrhizobium huanghuaihaiense</name>
    <dbReference type="NCBI Taxonomy" id="990078"/>
    <lineage>
        <taxon>Bacteria</taxon>
        <taxon>Pseudomonadati</taxon>
        <taxon>Pseudomonadota</taxon>
        <taxon>Alphaproteobacteria</taxon>
        <taxon>Hyphomicrobiales</taxon>
        <taxon>Nitrobacteraceae</taxon>
        <taxon>Bradyrhizobium</taxon>
    </lineage>
</organism>
<dbReference type="EMBL" id="VLLA01000004">
    <property type="protein sequence ID" value="TWI72924.1"/>
    <property type="molecule type" value="Genomic_DNA"/>
</dbReference>
<sequence>MSEDKFLARWSRLKHEAKANATQPDPAMHDDIQSAPPPAAKDDDVEFDLASLPSIDSITSATDIKAFLRKGIPQELTRAALRRAWSADPAIRDFVGLAENAWDFNDPSAMPGFGPLDCSEAELAAFVDRIIGGISKSAEALSEIPVEVADSSRELRQVEGPGDEIVAEEEVRPELAPAPAATQRAVAESTGSERLSIPRRTHGGALPR</sequence>
<protein>
    <submittedName>
        <fullName evidence="2">Uncharacterized protein DUF3306</fullName>
    </submittedName>
</protein>
<feature type="region of interest" description="Disordered" evidence="1">
    <location>
        <begin position="15"/>
        <end position="44"/>
    </location>
</feature>
<feature type="region of interest" description="Disordered" evidence="1">
    <location>
        <begin position="155"/>
        <end position="208"/>
    </location>
</feature>